<dbReference type="AlphaFoldDB" id="A0A9D3STW1"/>
<comment type="caution">
    <text evidence="1">The sequence shown here is derived from an EMBL/GenBank/DDBJ whole genome shotgun (WGS) entry which is preliminary data.</text>
</comment>
<proteinExistence type="predicted"/>
<sequence length="97" mass="10409">MGGTRCRIVYVCVLKVEQDSRGLSGDICKAGVVCPGAAETVGCGAACGVEFAGMLMQRRWCCPRRAMNGVVTAYSTVTQIQRQSILALYLQCQVLCQ</sequence>
<name>A0A9D3STW1_9TELE</name>
<evidence type="ECO:0000313" key="1">
    <source>
        <dbReference type="EMBL" id="KAG7334820.1"/>
    </source>
</evidence>
<reference evidence="1 2" key="1">
    <citation type="submission" date="2021-06" db="EMBL/GenBank/DDBJ databases">
        <title>Chromosome-level genome assembly of the red-tail catfish (Hemibagrus wyckioides).</title>
        <authorList>
            <person name="Shao F."/>
        </authorList>
    </citation>
    <scope>NUCLEOTIDE SEQUENCE [LARGE SCALE GENOMIC DNA]</scope>
    <source>
        <strain evidence="1">EC202008001</strain>
        <tissue evidence="1">Blood</tissue>
    </source>
</reference>
<accession>A0A9D3STW1</accession>
<evidence type="ECO:0000313" key="2">
    <source>
        <dbReference type="Proteomes" id="UP000824219"/>
    </source>
</evidence>
<protein>
    <submittedName>
        <fullName evidence="1">Uncharacterized protein</fullName>
    </submittedName>
</protein>
<organism evidence="1 2">
    <name type="scientific">Hemibagrus wyckioides</name>
    <dbReference type="NCBI Taxonomy" id="337641"/>
    <lineage>
        <taxon>Eukaryota</taxon>
        <taxon>Metazoa</taxon>
        <taxon>Chordata</taxon>
        <taxon>Craniata</taxon>
        <taxon>Vertebrata</taxon>
        <taxon>Euteleostomi</taxon>
        <taxon>Actinopterygii</taxon>
        <taxon>Neopterygii</taxon>
        <taxon>Teleostei</taxon>
        <taxon>Ostariophysi</taxon>
        <taxon>Siluriformes</taxon>
        <taxon>Bagridae</taxon>
        <taxon>Hemibagrus</taxon>
    </lineage>
</organism>
<dbReference type="Proteomes" id="UP000824219">
    <property type="component" value="Linkage Group LG02"/>
</dbReference>
<dbReference type="EMBL" id="JAHKSW010000002">
    <property type="protein sequence ID" value="KAG7334820.1"/>
    <property type="molecule type" value="Genomic_DNA"/>
</dbReference>
<gene>
    <name evidence="1" type="ORF">KOW79_001416</name>
</gene>
<keyword evidence="2" id="KW-1185">Reference proteome</keyword>